<dbReference type="EMBL" id="CAEZTN010000006">
    <property type="protein sequence ID" value="CAB4566892.1"/>
    <property type="molecule type" value="Genomic_DNA"/>
</dbReference>
<reference evidence="8" key="1">
    <citation type="submission" date="2020-05" db="EMBL/GenBank/DDBJ databases">
        <authorList>
            <person name="Chiriac C."/>
            <person name="Salcher M."/>
            <person name="Ghai R."/>
            <person name="Kavagutti S V."/>
        </authorList>
    </citation>
    <scope>NUCLEOTIDE SEQUENCE</scope>
</reference>
<evidence type="ECO:0000256" key="2">
    <source>
        <dbReference type="ARBA" id="ARBA00022475"/>
    </source>
</evidence>
<keyword evidence="4" id="KW-0808">Transferase</keyword>
<dbReference type="InterPro" id="IPR029044">
    <property type="entry name" value="Nucleotide-diphossugar_trans"/>
</dbReference>
<evidence type="ECO:0000313" key="8">
    <source>
        <dbReference type="EMBL" id="CAB4566892.1"/>
    </source>
</evidence>
<evidence type="ECO:0000256" key="4">
    <source>
        <dbReference type="ARBA" id="ARBA00022679"/>
    </source>
</evidence>
<evidence type="ECO:0000256" key="5">
    <source>
        <dbReference type="ARBA" id="ARBA00023136"/>
    </source>
</evidence>
<dbReference type="Pfam" id="PF00535">
    <property type="entry name" value="Glycos_transf_2"/>
    <property type="match status" value="1"/>
</dbReference>
<name>A0A6J6DS07_9ZZZZ</name>
<dbReference type="PANTHER" id="PTHR43646">
    <property type="entry name" value="GLYCOSYLTRANSFERASE"/>
    <property type="match status" value="1"/>
</dbReference>
<feature type="domain" description="Glycosyltransferase 2-like" evidence="7">
    <location>
        <begin position="35"/>
        <end position="207"/>
    </location>
</feature>
<protein>
    <submittedName>
        <fullName evidence="8">Unannotated protein</fullName>
    </submittedName>
</protein>
<proteinExistence type="predicted"/>
<evidence type="ECO:0000256" key="3">
    <source>
        <dbReference type="ARBA" id="ARBA00022676"/>
    </source>
</evidence>
<dbReference type="Gene3D" id="3.90.550.10">
    <property type="entry name" value="Spore Coat Polysaccharide Biosynthesis Protein SpsA, Chain A"/>
    <property type="match status" value="1"/>
</dbReference>
<keyword evidence="6" id="KW-0812">Transmembrane</keyword>
<evidence type="ECO:0000256" key="1">
    <source>
        <dbReference type="ARBA" id="ARBA00004236"/>
    </source>
</evidence>
<dbReference type="GO" id="GO:0005886">
    <property type="term" value="C:plasma membrane"/>
    <property type="evidence" value="ECO:0007669"/>
    <property type="project" value="UniProtKB-SubCell"/>
</dbReference>
<keyword evidence="2" id="KW-1003">Cell membrane</keyword>
<dbReference type="AlphaFoldDB" id="A0A6J6DS07"/>
<gene>
    <name evidence="8" type="ORF">UFOPK1689_00408</name>
</gene>
<dbReference type="PANTHER" id="PTHR43646:SF2">
    <property type="entry name" value="GLYCOSYLTRANSFERASE 2-LIKE DOMAIN-CONTAINING PROTEIN"/>
    <property type="match status" value="1"/>
</dbReference>
<evidence type="ECO:0000256" key="6">
    <source>
        <dbReference type="SAM" id="Phobius"/>
    </source>
</evidence>
<organism evidence="8">
    <name type="scientific">freshwater metagenome</name>
    <dbReference type="NCBI Taxonomy" id="449393"/>
    <lineage>
        <taxon>unclassified sequences</taxon>
        <taxon>metagenomes</taxon>
        <taxon>ecological metagenomes</taxon>
    </lineage>
</organism>
<feature type="transmembrane region" description="Helical" evidence="6">
    <location>
        <begin position="322"/>
        <end position="339"/>
    </location>
</feature>
<accession>A0A6J6DS07</accession>
<keyword evidence="5 6" id="KW-0472">Membrane</keyword>
<keyword evidence="3" id="KW-0328">Glycosyltransferase</keyword>
<evidence type="ECO:0000259" key="7">
    <source>
        <dbReference type="Pfam" id="PF00535"/>
    </source>
</evidence>
<keyword evidence="6" id="KW-1133">Transmembrane helix</keyword>
<dbReference type="GO" id="GO:0016757">
    <property type="term" value="F:glycosyltransferase activity"/>
    <property type="evidence" value="ECO:0007669"/>
    <property type="project" value="UniProtKB-KW"/>
</dbReference>
<feature type="transmembrane region" description="Helical" evidence="6">
    <location>
        <begin position="264"/>
        <end position="288"/>
    </location>
</feature>
<feature type="transmembrane region" description="Helical" evidence="6">
    <location>
        <begin position="294"/>
        <end position="310"/>
    </location>
</feature>
<dbReference type="InterPro" id="IPR001173">
    <property type="entry name" value="Glyco_trans_2-like"/>
</dbReference>
<dbReference type="SUPFAM" id="SSF53448">
    <property type="entry name" value="Nucleotide-diphospho-sugar transferases"/>
    <property type="match status" value="1"/>
</dbReference>
<comment type="subcellular location">
    <subcellularLocation>
        <location evidence="1">Cell membrane</location>
    </subcellularLocation>
</comment>
<sequence length="352" mass="39153">MGIINFLLLRSPSVATTPSLLTPLSTDRVSETVGVFVPLRNEAENVKDLISTLSEQVGDFHFYLLDDNSEDHTFDLLNQYTAGNSQFTVIKGAPLAQGWIGKTWALQQLFTQSKEEFLVSVDADVRLTPDAIGRSIATLKSTSLDFISPYPRQIALTLSERMIQPLLQWSWLSTVNLRIAERTSRPSMAIANGQFFLVRRRALEKIGGYSAVKNAVIDDVFLARELIRQGFHGSVINGASIAECRMYTSWNSIKSGYGKSLNRAFGGSLGATMVIIFLFLSSIAPFLLSLTGNFYGWLGYVLIVFSRMISAFKVQGKIVDSFFHPISATLLIYLIIHSFRVRSSVTWKGRTV</sequence>